<dbReference type="AlphaFoldDB" id="A0A4Z2H3Z5"/>
<organism evidence="2 3">
    <name type="scientific">Liparis tanakae</name>
    <name type="common">Tanaka's snailfish</name>
    <dbReference type="NCBI Taxonomy" id="230148"/>
    <lineage>
        <taxon>Eukaryota</taxon>
        <taxon>Metazoa</taxon>
        <taxon>Chordata</taxon>
        <taxon>Craniata</taxon>
        <taxon>Vertebrata</taxon>
        <taxon>Euteleostomi</taxon>
        <taxon>Actinopterygii</taxon>
        <taxon>Neopterygii</taxon>
        <taxon>Teleostei</taxon>
        <taxon>Neoteleostei</taxon>
        <taxon>Acanthomorphata</taxon>
        <taxon>Eupercaria</taxon>
        <taxon>Perciformes</taxon>
        <taxon>Cottioidei</taxon>
        <taxon>Cottales</taxon>
        <taxon>Liparidae</taxon>
        <taxon>Liparis</taxon>
    </lineage>
</organism>
<feature type="region of interest" description="Disordered" evidence="1">
    <location>
        <begin position="22"/>
        <end position="56"/>
    </location>
</feature>
<gene>
    <name evidence="2" type="ORF">EYF80_029998</name>
</gene>
<evidence type="ECO:0000313" key="3">
    <source>
        <dbReference type="Proteomes" id="UP000314294"/>
    </source>
</evidence>
<dbReference type="Proteomes" id="UP000314294">
    <property type="component" value="Unassembled WGS sequence"/>
</dbReference>
<reference evidence="2 3" key="1">
    <citation type="submission" date="2019-03" db="EMBL/GenBank/DDBJ databases">
        <title>First draft genome of Liparis tanakae, snailfish: a comprehensive survey of snailfish specific genes.</title>
        <authorList>
            <person name="Kim W."/>
            <person name="Song I."/>
            <person name="Jeong J.-H."/>
            <person name="Kim D."/>
            <person name="Kim S."/>
            <person name="Ryu S."/>
            <person name="Song J.Y."/>
            <person name="Lee S.K."/>
        </authorList>
    </citation>
    <scope>NUCLEOTIDE SEQUENCE [LARGE SCALE GENOMIC DNA]</scope>
    <source>
        <tissue evidence="2">Muscle</tissue>
    </source>
</reference>
<comment type="caution">
    <text evidence="2">The sequence shown here is derived from an EMBL/GenBank/DDBJ whole genome shotgun (WGS) entry which is preliminary data.</text>
</comment>
<keyword evidence="3" id="KW-1185">Reference proteome</keyword>
<accession>A0A4Z2H3Z5</accession>
<protein>
    <submittedName>
        <fullName evidence="2">Uncharacterized protein</fullName>
    </submittedName>
</protein>
<evidence type="ECO:0000313" key="2">
    <source>
        <dbReference type="EMBL" id="TNN59813.1"/>
    </source>
</evidence>
<dbReference type="EMBL" id="SRLO01000348">
    <property type="protein sequence ID" value="TNN59813.1"/>
    <property type="molecule type" value="Genomic_DNA"/>
</dbReference>
<name>A0A4Z2H3Z5_9TELE</name>
<proteinExistence type="predicted"/>
<feature type="compositionally biased region" description="Basic and acidic residues" evidence="1">
    <location>
        <begin position="32"/>
        <end position="44"/>
    </location>
</feature>
<sequence>MRVGPTLARGKQGWDKLIGRAVAGFPSHRPGKHEEKAAKPPAETEEKEENGLGGYTPLSSLPCFIRRTLIFSLMSESRRSGQKQSSAGAITTSRGIPQDTLWVTHWDGVSLAPQNNVRSNEHKCSPERVY</sequence>
<evidence type="ECO:0000256" key="1">
    <source>
        <dbReference type="SAM" id="MobiDB-lite"/>
    </source>
</evidence>